<keyword evidence="11" id="KW-0902">Two-component regulatory system</keyword>
<dbReference type="InterPro" id="IPR004358">
    <property type="entry name" value="Sig_transdc_His_kin-like_C"/>
</dbReference>
<feature type="transmembrane region" description="Helical" evidence="15">
    <location>
        <begin position="181"/>
        <end position="203"/>
    </location>
</feature>
<dbReference type="InterPro" id="IPR011006">
    <property type="entry name" value="CheY-like_superfamily"/>
</dbReference>
<evidence type="ECO:0000256" key="6">
    <source>
        <dbReference type="ARBA" id="ARBA00022692"/>
    </source>
</evidence>
<evidence type="ECO:0000259" key="17">
    <source>
        <dbReference type="PROSITE" id="PS50110"/>
    </source>
</evidence>
<keyword evidence="5" id="KW-0808">Transferase</keyword>
<evidence type="ECO:0000256" key="8">
    <source>
        <dbReference type="ARBA" id="ARBA00022777"/>
    </source>
</evidence>
<evidence type="ECO:0000256" key="15">
    <source>
        <dbReference type="SAM" id="Phobius"/>
    </source>
</evidence>
<evidence type="ECO:0000256" key="13">
    <source>
        <dbReference type="PROSITE-ProRule" id="PRU00169"/>
    </source>
</evidence>
<evidence type="ECO:0000256" key="14">
    <source>
        <dbReference type="SAM" id="Coils"/>
    </source>
</evidence>
<keyword evidence="14" id="KW-0175">Coiled coil</keyword>
<feature type="domain" description="Histidine kinase" evidence="16">
    <location>
        <begin position="247"/>
        <end position="468"/>
    </location>
</feature>
<evidence type="ECO:0000256" key="5">
    <source>
        <dbReference type="ARBA" id="ARBA00022679"/>
    </source>
</evidence>
<dbReference type="InterPro" id="IPR036890">
    <property type="entry name" value="HATPase_C_sf"/>
</dbReference>
<sequence>MDRQDNAPRALWTFEDMTDENDGALPSISVPWITLNALIVPPVALWIATVLFMIPMAAIGHPIIATVTGALSIAADAFIQHRYRRLNAMADLAPEKVLGALIRYLSARATVAMIGPVAIVLARPGPAELLLAGIAACLLLCVAVGQGQLSRSLFWASAGPVIVGLAAIIIAAFPLRTAAPLMATLVLTTLFLNVVAGASIRLLGDWDTLRDRNNRLIERLTAEREEAERAREDARHAGQAKANFLATMSHEIRTPMNGVLGMAQLLQKTAHDDDQRRRIDTLIHSGEFLLSILNDILDISKIDAGKLEIATTPEDPRCLLDGLIQLWAPAAAEKGLYLTIHIADDVPAFLELDARRLRQILFNLIGNALKFTSEGGVAVTVEARPVDRTRVRLHVTVRDTGIGLDPEKLSTLFERFSQADQSTSRRFGGAGLGLAISRQLAQLMDGELWAEGAQGQGAAFHLSLPVTVAESPAAASTEPVASIADDAPLSILIVDDNRVNLAVLEQILHALGHEVTQASNGPAAVEHGAAQLYDLILMDIQMPGMNGVDTLKALRILDGPNRSTPTIAVTADVLTGGRDDYMAQGFCGHVAKPIQIPELVGEMNRVLGARSAAPVAA</sequence>
<dbReference type="SUPFAM" id="SSF47384">
    <property type="entry name" value="Homodimeric domain of signal transducing histidine kinase"/>
    <property type="match status" value="1"/>
</dbReference>
<comment type="catalytic activity">
    <reaction evidence="1">
        <text>ATP + protein L-histidine = ADP + protein N-phospho-L-histidine.</text>
        <dbReference type="EC" id="2.7.13.3"/>
    </reaction>
</comment>
<dbReference type="GO" id="GO:0005524">
    <property type="term" value="F:ATP binding"/>
    <property type="evidence" value="ECO:0007669"/>
    <property type="project" value="UniProtKB-KW"/>
</dbReference>
<dbReference type="PANTHER" id="PTHR45339:SF1">
    <property type="entry name" value="HYBRID SIGNAL TRANSDUCTION HISTIDINE KINASE J"/>
    <property type="match status" value="1"/>
</dbReference>
<dbReference type="Gene3D" id="3.30.565.10">
    <property type="entry name" value="Histidine kinase-like ATPase, C-terminal domain"/>
    <property type="match status" value="1"/>
</dbReference>
<dbReference type="Gene3D" id="1.10.287.130">
    <property type="match status" value="1"/>
</dbReference>
<comment type="subcellular location">
    <subcellularLocation>
        <location evidence="2">Membrane</location>
    </subcellularLocation>
</comment>
<dbReference type="SUPFAM" id="SSF55874">
    <property type="entry name" value="ATPase domain of HSP90 chaperone/DNA topoisomerase II/histidine kinase"/>
    <property type="match status" value="1"/>
</dbReference>
<evidence type="ECO:0000259" key="16">
    <source>
        <dbReference type="PROSITE" id="PS50109"/>
    </source>
</evidence>
<keyword evidence="12 15" id="KW-0472">Membrane</keyword>
<dbReference type="SMART" id="SM00388">
    <property type="entry name" value="HisKA"/>
    <property type="match status" value="1"/>
</dbReference>
<dbReference type="InterPro" id="IPR005467">
    <property type="entry name" value="His_kinase_dom"/>
</dbReference>
<evidence type="ECO:0000256" key="3">
    <source>
        <dbReference type="ARBA" id="ARBA00012438"/>
    </source>
</evidence>
<reference evidence="18 19" key="1">
    <citation type="submission" date="2017-10" db="EMBL/GenBank/DDBJ databases">
        <title>Genome sequence of Caulobacter mirabilis FWC38.</title>
        <authorList>
            <person name="Fiebig A."/>
            <person name="Crosson S."/>
        </authorList>
    </citation>
    <scope>NUCLEOTIDE SEQUENCE [LARGE SCALE GENOMIC DNA]</scope>
    <source>
        <strain evidence="18 19">FWC 38</strain>
    </source>
</reference>
<dbReference type="KEGG" id="cmb:CSW64_02485"/>
<gene>
    <name evidence="18" type="ORF">CSW64_02485</name>
</gene>
<dbReference type="FunFam" id="1.10.287.130:FF:000004">
    <property type="entry name" value="Ethylene receptor 1"/>
    <property type="match status" value="1"/>
</dbReference>
<dbReference type="Pfam" id="PF00072">
    <property type="entry name" value="Response_reg"/>
    <property type="match status" value="1"/>
</dbReference>
<dbReference type="PROSITE" id="PS50109">
    <property type="entry name" value="HIS_KIN"/>
    <property type="match status" value="1"/>
</dbReference>
<dbReference type="PANTHER" id="PTHR45339">
    <property type="entry name" value="HYBRID SIGNAL TRANSDUCTION HISTIDINE KINASE J"/>
    <property type="match status" value="1"/>
</dbReference>
<keyword evidence="10 15" id="KW-1133">Transmembrane helix</keyword>
<dbReference type="InterPro" id="IPR001789">
    <property type="entry name" value="Sig_transdc_resp-reg_receiver"/>
</dbReference>
<evidence type="ECO:0000313" key="19">
    <source>
        <dbReference type="Proteomes" id="UP000228945"/>
    </source>
</evidence>
<feature type="transmembrane region" description="Helical" evidence="15">
    <location>
        <begin position="152"/>
        <end position="175"/>
    </location>
</feature>
<feature type="transmembrane region" description="Helical" evidence="15">
    <location>
        <begin position="127"/>
        <end position="145"/>
    </location>
</feature>
<keyword evidence="19" id="KW-1185">Reference proteome</keyword>
<evidence type="ECO:0000256" key="1">
    <source>
        <dbReference type="ARBA" id="ARBA00000085"/>
    </source>
</evidence>
<evidence type="ECO:0000256" key="12">
    <source>
        <dbReference type="ARBA" id="ARBA00023136"/>
    </source>
</evidence>
<dbReference type="SUPFAM" id="SSF52172">
    <property type="entry name" value="CheY-like"/>
    <property type="match status" value="1"/>
</dbReference>
<evidence type="ECO:0000256" key="9">
    <source>
        <dbReference type="ARBA" id="ARBA00022840"/>
    </source>
</evidence>
<dbReference type="OrthoDB" id="9813151at2"/>
<dbReference type="GO" id="GO:0000155">
    <property type="term" value="F:phosphorelay sensor kinase activity"/>
    <property type="evidence" value="ECO:0007669"/>
    <property type="project" value="InterPro"/>
</dbReference>
<dbReference type="CDD" id="cd00082">
    <property type="entry name" value="HisKA"/>
    <property type="match status" value="1"/>
</dbReference>
<accession>A0A2D2ATN3</accession>
<dbReference type="InterPro" id="IPR003661">
    <property type="entry name" value="HisK_dim/P_dom"/>
</dbReference>
<dbReference type="CDD" id="cd16922">
    <property type="entry name" value="HATPase_EvgS-ArcB-TorS-like"/>
    <property type="match status" value="1"/>
</dbReference>
<feature type="transmembrane region" description="Helical" evidence="15">
    <location>
        <begin position="59"/>
        <end position="79"/>
    </location>
</feature>
<dbReference type="AlphaFoldDB" id="A0A2D2ATN3"/>
<dbReference type="CDD" id="cd17546">
    <property type="entry name" value="REC_hyHK_CKI1_RcsC-like"/>
    <property type="match status" value="1"/>
</dbReference>
<organism evidence="18 19">
    <name type="scientific">Caulobacter mirabilis</name>
    <dbReference type="NCBI Taxonomy" id="69666"/>
    <lineage>
        <taxon>Bacteria</taxon>
        <taxon>Pseudomonadati</taxon>
        <taxon>Pseudomonadota</taxon>
        <taxon>Alphaproteobacteria</taxon>
        <taxon>Caulobacterales</taxon>
        <taxon>Caulobacteraceae</taxon>
        <taxon>Caulobacter</taxon>
    </lineage>
</organism>
<dbReference type="EC" id="2.7.13.3" evidence="3"/>
<dbReference type="FunFam" id="3.30.565.10:FF:000010">
    <property type="entry name" value="Sensor histidine kinase RcsC"/>
    <property type="match status" value="1"/>
</dbReference>
<dbReference type="SMART" id="SM00448">
    <property type="entry name" value="REC"/>
    <property type="match status" value="1"/>
</dbReference>
<dbReference type="EMBL" id="CP024201">
    <property type="protein sequence ID" value="ATQ41359.1"/>
    <property type="molecule type" value="Genomic_DNA"/>
</dbReference>
<dbReference type="GO" id="GO:0016020">
    <property type="term" value="C:membrane"/>
    <property type="evidence" value="ECO:0007669"/>
    <property type="project" value="UniProtKB-SubCell"/>
</dbReference>
<feature type="transmembrane region" description="Helical" evidence="15">
    <location>
        <begin position="100"/>
        <end position="121"/>
    </location>
</feature>
<evidence type="ECO:0000256" key="10">
    <source>
        <dbReference type="ARBA" id="ARBA00022989"/>
    </source>
</evidence>
<evidence type="ECO:0000313" key="18">
    <source>
        <dbReference type="EMBL" id="ATQ41359.1"/>
    </source>
</evidence>
<dbReference type="Pfam" id="PF00512">
    <property type="entry name" value="HisKA"/>
    <property type="match status" value="1"/>
</dbReference>
<evidence type="ECO:0000256" key="11">
    <source>
        <dbReference type="ARBA" id="ARBA00023012"/>
    </source>
</evidence>
<dbReference type="SMART" id="SM00387">
    <property type="entry name" value="HATPase_c"/>
    <property type="match status" value="1"/>
</dbReference>
<dbReference type="Gene3D" id="3.40.50.2300">
    <property type="match status" value="1"/>
</dbReference>
<dbReference type="Pfam" id="PF02518">
    <property type="entry name" value="HATPase_c"/>
    <property type="match status" value="1"/>
</dbReference>
<keyword evidence="8" id="KW-0418">Kinase</keyword>
<dbReference type="PRINTS" id="PR00344">
    <property type="entry name" value="BCTRLSENSOR"/>
</dbReference>
<feature type="coiled-coil region" evidence="14">
    <location>
        <begin position="210"/>
        <end position="237"/>
    </location>
</feature>
<dbReference type="InterPro" id="IPR036097">
    <property type="entry name" value="HisK_dim/P_sf"/>
</dbReference>
<evidence type="ECO:0000256" key="2">
    <source>
        <dbReference type="ARBA" id="ARBA00004370"/>
    </source>
</evidence>
<protein>
    <recommendedName>
        <fullName evidence="3">histidine kinase</fullName>
        <ecNumber evidence="3">2.7.13.3</ecNumber>
    </recommendedName>
</protein>
<proteinExistence type="predicted"/>
<keyword evidence="4 13" id="KW-0597">Phosphoprotein</keyword>
<dbReference type="PROSITE" id="PS50110">
    <property type="entry name" value="RESPONSE_REGULATORY"/>
    <property type="match status" value="1"/>
</dbReference>
<keyword evidence="9" id="KW-0067">ATP-binding</keyword>
<dbReference type="Proteomes" id="UP000228945">
    <property type="component" value="Chromosome"/>
</dbReference>
<evidence type="ECO:0000256" key="7">
    <source>
        <dbReference type="ARBA" id="ARBA00022741"/>
    </source>
</evidence>
<evidence type="ECO:0000256" key="4">
    <source>
        <dbReference type="ARBA" id="ARBA00022553"/>
    </source>
</evidence>
<keyword evidence="6 15" id="KW-0812">Transmembrane</keyword>
<keyword evidence="7" id="KW-0547">Nucleotide-binding</keyword>
<feature type="domain" description="Response regulatory" evidence="17">
    <location>
        <begin position="490"/>
        <end position="607"/>
    </location>
</feature>
<dbReference type="InterPro" id="IPR003594">
    <property type="entry name" value="HATPase_dom"/>
</dbReference>
<dbReference type="RefSeq" id="WP_099620615.1">
    <property type="nucleotide sequence ID" value="NZ_CP024201.1"/>
</dbReference>
<name>A0A2D2ATN3_9CAUL</name>
<feature type="modified residue" description="4-aspartylphosphate" evidence="13">
    <location>
        <position position="539"/>
    </location>
</feature>
<feature type="transmembrane region" description="Helical" evidence="15">
    <location>
        <begin position="33"/>
        <end position="53"/>
    </location>
</feature>